<feature type="compositionally biased region" description="Polar residues" evidence="9">
    <location>
        <begin position="610"/>
        <end position="619"/>
    </location>
</feature>
<feature type="region of interest" description="Disordered" evidence="9">
    <location>
        <begin position="324"/>
        <end position="434"/>
    </location>
</feature>
<dbReference type="STRING" id="230819.A0A5C3L218"/>
<feature type="compositionally biased region" description="Polar residues" evidence="9">
    <location>
        <begin position="711"/>
        <end position="720"/>
    </location>
</feature>
<sequence>MASQQAYQAYAQQKGTLAPGQTIAVNKYTVQVERYLSQGGFAHVYLVRTPTPVYNTTHHVLKRIAVANESMLSEVKKEVDIMRVLKGHPTIVHLIDASWHRLPNGTYEVFILMEYCPGGGIIDMMNRRLRERLTEAEILQIFVDVCEGVAFMHNSRPPLLHRDLKVENILQSSSTSYKLCDFGSATTVQRPPANTQEIRALEYDLGRHTTIQYRAPEMIDLYSKRPIDEKSDIWALGVLLYKLCYYTTPFEEHGSLAILNVQYRIPPYPVYSSQMNMLIGSMLREHGTQRPTVFELLKHVHHLRGTKSQFNYDVPVPQPLIPKHRHQQVVPKPTPSPKPPSQGTDHHSHRPIGGHPNGLRSAPALSSSPPRNQGVQAREKVLEAIAPMRRGRPNNHSREDSTSRQPSPHKALAPKHTPSIPPSSTSSKDSGWVDKEDANWKNMTAQAEARERANAMFDTAWKVANPAQPGKDTDSKQAPAGFDNDFSERLWKASNPNSRIPTPSTKGSPAASTHTPSMISSAFKPHSHTGSEALRSGRDKDAFEGLGLMSSIGKPAPTLAEARKLRTGLAIMSTQPYNKPDAGLKPVNGVSNRPTPSPRPSLLSPSNPPIQSVSRSATPNPDGWRGSPSSTTVSPNSATKKDGMPIESRFPSLEELDAQFSATSLYPSSFQAQIAESRTTSKQAPATSASTNAPSLAPRIGSHSSKEDLNNRPSRFNNLPSAPATFETLERNLEVQSVKSDWKSSTGRRDGESRKDPANSQGGSATMRYAVEEMNSTQSSSRSLPPVQKYSSEDRPSYSPSPALPKYSRSPQPDWLTGDGEPQLNDIEKTATGPVVREGAAKRASVIVQSDFKLQRPVSAQYDTTPVMQPATSLPPEEESPTVSRFTKAFPPIDTQTANQVHRNEPLTDNWSPIVAAKQPRLPTRDAKPKPKDLESASSADESEEPEDLGGLNKGQEQKVPSLRIRHKARQSSVHNLVDLWGGGVAGKDKLQDIANEATPKKPVVADKPAVRPKPRPTSLMPPGRSPSVTGRSVSGSPRVSPIQRDPSPKMASTPVEARSPAIVSPVSASTSSSGRSRPQSMFIFPSRSTEPLKPAEPIPTPSPTQPTTLSPTEEATPRVSRRRMSITDMVHRYESIGGKVIAPAQVTAAPLSRKTSINKMVNVPPSQTEIGRVKVLPVVESATPRDEFRPNRVSAEPSKARMRAISTGPTKPALDIPRQILPSKRVSPVEKAPPSPKKSSGIQLSRPTHKQDNPSTVVFPKRKATLPPADDPPPPRPPIKQEPSNSIVFPTRTMTLAQAEEPLVSPNSVNGDDRSASPERPFQGVGKLIDQWQRKSEESEGVSRAPLKRAGLVHGNRA</sequence>
<evidence type="ECO:0000313" key="12">
    <source>
        <dbReference type="Proteomes" id="UP000307440"/>
    </source>
</evidence>
<feature type="compositionally biased region" description="Polar residues" evidence="9">
    <location>
        <begin position="1027"/>
        <end position="1038"/>
    </location>
</feature>
<feature type="compositionally biased region" description="Polar residues" evidence="9">
    <location>
        <begin position="1283"/>
        <end position="1297"/>
    </location>
</feature>
<dbReference type="PANTHER" id="PTHR22967">
    <property type="entry name" value="SERINE/THREONINE PROTEIN KINASE"/>
    <property type="match status" value="1"/>
</dbReference>
<feature type="compositionally biased region" description="Polar residues" evidence="9">
    <location>
        <begin position="1238"/>
        <end position="1247"/>
    </location>
</feature>
<evidence type="ECO:0000259" key="10">
    <source>
        <dbReference type="PROSITE" id="PS50011"/>
    </source>
</evidence>
<feature type="compositionally biased region" description="Pro residues" evidence="9">
    <location>
        <begin position="1270"/>
        <end position="1281"/>
    </location>
</feature>
<comment type="catalytic activity">
    <reaction evidence="8">
        <text>L-seryl-[protein] + ATP = O-phospho-L-seryl-[protein] + ADP + H(+)</text>
        <dbReference type="Rhea" id="RHEA:17989"/>
        <dbReference type="Rhea" id="RHEA-COMP:9863"/>
        <dbReference type="Rhea" id="RHEA-COMP:11604"/>
        <dbReference type="ChEBI" id="CHEBI:15378"/>
        <dbReference type="ChEBI" id="CHEBI:29999"/>
        <dbReference type="ChEBI" id="CHEBI:30616"/>
        <dbReference type="ChEBI" id="CHEBI:83421"/>
        <dbReference type="ChEBI" id="CHEBI:456216"/>
        <dbReference type="EC" id="2.7.11.1"/>
    </reaction>
</comment>
<feature type="region of interest" description="Disordered" evidence="9">
    <location>
        <begin position="861"/>
        <end position="1124"/>
    </location>
</feature>
<dbReference type="Pfam" id="PF00069">
    <property type="entry name" value="Pkinase"/>
    <property type="match status" value="1"/>
</dbReference>
<dbReference type="OrthoDB" id="2018507at2759"/>
<feature type="region of interest" description="Disordered" evidence="9">
    <location>
        <begin position="574"/>
        <end position="652"/>
    </location>
</feature>
<feature type="compositionally biased region" description="Low complexity" evidence="9">
    <location>
        <begin position="359"/>
        <end position="371"/>
    </location>
</feature>
<evidence type="ECO:0000256" key="1">
    <source>
        <dbReference type="ARBA" id="ARBA00012513"/>
    </source>
</evidence>
<dbReference type="Proteomes" id="UP000307440">
    <property type="component" value="Unassembled WGS sequence"/>
</dbReference>
<feature type="region of interest" description="Disordered" evidence="9">
    <location>
        <begin position="674"/>
        <end position="833"/>
    </location>
</feature>
<reference evidence="11 12" key="1">
    <citation type="journal article" date="2019" name="Nat. Ecol. Evol.">
        <title>Megaphylogeny resolves global patterns of mushroom evolution.</title>
        <authorList>
            <person name="Varga T."/>
            <person name="Krizsan K."/>
            <person name="Foldi C."/>
            <person name="Dima B."/>
            <person name="Sanchez-Garcia M."/>
            <person name="Sanchez-Ramirez S."/>
            <person name="Szollosi G.J."/>
            <person name="Szarkandi J.G."/>
            <person name="Papp V."/>
            <person name="Albert L."/>
            <person name="Andreopoulos W."/>
            <person name="Angelini C."/>
            <person name="Antonin V."/>
            <person name="Barry K.W."/>
            <person name="Bougher N.L."/>
            <person name="Buchanan P."/>
            <person name="Buyck B."/>
            <person name="Bense V."/>
            <person name="Catcheside P."/>
            <person name="Chovatia M."/>
            <person name="Cooper J."/>
            <person name="Damon W."/>
            <person name="Desjardin D."/>
            <person name="Finy P."/>
            <person name="Geml J."/>
            <person name="Haridas S."/>
            <person name="Hughes K."/>
            <person name="Justo A."/>
            <person name="Karasinski D."/>
            <person name="Kautmanova I."/>
            <person name="Kiss B."/>
            <person name="Kocsube S."/>
            <person name="Kotiranta H."/>
            <person name="LaButti K.M."/>
            <person name="Lechner B.E."/>
            <person name="Liimatainen K."/>
            <person name="Lipzen A."/>
            <person name="Lukacs Z."/>
            <person name="Mihaltcheva S."/>
            <person name="Morgado L.N."/>
            <person name="Niskanen T."/>
            <person name="Noordeloos M.E."/>
            <person name="Ohm R.A."/>
            <person name="Ortiz-Santana B."/>
            <person name="Ovrebo C."/>
            <person name="Racz N."/>
            <person name="Riley R."/>
            <person name="Savchenko A."/>
            <person name="Shiryaev A."/>
            <person name="Soop K."/>
            <person name="Spirin V."/>
            <person name="Szebenyi C."/>
            <person name="Tomsovsky M."/>
            <person name="Tulloss R.E."/>
            <person name="Uehling J."/>
            <person name="Grigoriev I.V."/>
            <person name="Vagvolgyi C."/>
            <person name="Papp T."/>
            <person name="Martin F.M."/>
            <person name="Miettinen O."/>
            <person name="Hibbett D.S."/>
            <person name="Nagy L.G."/>
        </authorList>
    </citation>
    <scope>NUCLEOTIDE SEQUENCE [LARGE SCALE GENOMIC DNA]</scope>
    <source>
        <strain evidence="11 12">CBS 121175</strain>
    </source>
</reference>
<dbReference type="SUPFAM" id="SSF56112">
    <property type="entry name" value="Protein kinase-like (PK-like)"/>
    <property type="match status" value="1"/>
</dbReference>
<dbReference type="EC" id="2.7.11.1" evidence="1"/>
<evidence type="ECO:0000256" key="3">
    <source>
        <dbReference type="ARBA" id="ARBA00022679"/>
    </source>
</evidence>
<feature type="compositionally biased region" description="Low complexity" evidence="9">
    <location>
        <begin position="1058"/>
        <end position="1081"/>
    </location>
</feature>
<keyword evidence="12" id="KW-1185">Reference proteome</keyword>
<feature type="compositionally biased region" description="Polar residues" evidence="9">
    <location>
        <begin position="734"/>
        <end position="745"/>
    </location>
</feature>
<feature type="region of interest" description="Disordered" evidence="9">
    <location>
        <begin position="493"/>
        <end position="534"/>
    </location>
</feature>
<feature type="domain" description="Protein kinase" evidence="10">
    <location>
        <begin position="30"/>
        <end position="304"/>
    </location>
</feature>
<keyword evidence="4" id="KW-0547">Nucleotide-binding</keyword>
<dbReference type="CDD" id="cd14037">
    <property type="entry name" value="STKc_NAK_like"/>
    <property type="match status" value="1"/>
</dbReference>
<feature type="compositionally biased region" description="Low complexity" evidence="9">
    <location>
        <begin position="1106"/>
        <end position="1115"/>
    </location>
</feature>
<feature type="compositionally biased region" description="Polar residues" evidence="9">
    <location>
        <begin position="627"/>
        <end position="638"/>
    </location>
</feature>
<comment type="catalytic activity">
    <reaction evidence="7">
        <text>L-threonyl-[protein] + ATP = O-phospho-L-threonyl-[protein] + ADP + H(+)</text>
        <dbReference type="Rhea" id="RHEA:46608"/>
        <dbReference type="Rhea" id="RHEA-COMP:11060"/>
        <dbReference type="Rhea" id="RHEA-COMP:11605"/>
        <dbReference type="ChEBI" id="CHEBI:15378"/>
        <dbReference type="ChEBI" id="CHEBI:30013"/>
        <dbReference type="ChEBI" id="CHEBI:30616"/>
        <dbReference type="ChEBI" id="CHEBI:61977"/>
        <dbReference type="ChEBI" id="CHEBI:456216"/>
        <dbReference type="EC" id="2.7.11.1"/>
    </reaction>
</comment>
<evidence type="ECO:0000256" key="2">
    <source>
        <dbReference type="ARBA" id="ARBA00022527"/>
    </source>
</evidence>
<dbReference type="InterPro" id="IPR000719">
    <property type="entry name" value="Prot_kinase_dom"/>
</dbReference>
<dbReference type="GO" id="GO:0004674">
    <property type="term" value="F:protein serine/threonine kinase activity"/>
    <property type="evidence" value="ECO:0007669"/>
    <property type="project" value="UniProtKB-KW"/>
</dbReference>
<proteinExistence type="predicted"/>
<protein>
    <recommendedName>
        <fullName evidence="1">non-specific serine/threonine protein kinase</fullName>
        <ecNumber evidence="1">2.7.11.1</ecNumber>
    </recommendedName>
</protein>
<feature type="compositionally biased region" description="Polar residues" evidence="9">
    <location>
        <begin position="774"/>
        <end position="783"/>
    </location>
</feature>
<feature type="compositionally biased region" description="Polar residues" evidence="9">
    <location>
        <begin position="674"/>
        <end position="683"/>
    </location>
</feature>
<evidence type="ECO:0000256" key="5">
    <source>
        <dbReference type="ARBA" id="ARBA00022777"/>
    </source>
</evidence>
<keyword evidence="5" id="KW-0418">Kinase</keyword>
<dbReference type="GO" id="GO:0005737">
    <property type="term" value="C:cytoplasm"/>
    <property type="evidence" value="ECO:0007669"/>
    <property type="project" value="TreeGrafter"/>
</dbReference>
<feature type="compositionally biased region" description="Basic and acidic residues" evidence="9">
    <location>
        <begin position="923"/>
        <end position="935"/>
    </location>
</feature>
<dbReference type="InterPro" id="IPR011009">
    <property type="entry name" value="Kinase-like_dom_sf"/>
</dbReference>
<evidence type="ECO:0000256" key="4">
    <source>
        <dbReference type="ARBA" id="ARBA00022741"/>
    </source>
</evidence>
<keyword evidence="6" id="KW-0067">ATP-binding</keyword>
<feature type="region of interest" description="Disordered" evidence="9">
    <location>
        <begin position="1180"/>
        <end position="1359"/>
    </location>
</feature>
<dbReference type="SMART" id="SM00220">
    <property type="entry name" value="S_TKc"/>
    <property type="match status" value="1"/>
</dbReference>
<evidence type="ECO:0000256" key="9">
    <source>
        <dbReference type="SAM" id="MobiDB-lite"/>
    </source>
</evidence>
<feature type="compositionally biased region" description="Low complexity" evidence="9">
    <location>
        <begin position="684"/>
        <end position="698"/>
    </location>
</feature>
<dbReference type="PANTHER" id="PTHR22967:SF57">
    <property type="entry name" value="AUXILIN, ISOFORM A-RELATED"/>
    <property type="match status" value="1"/>
</dbReference>
<dbReference type="GO" id="GO:0000147">
    <property type="term" value="P:actin cortical patch assembly"/>
    <property type="evidence" value="ECO:0007669"/>
    <property type="project" value="TreeGrafter"/>
</dbReference>
<keyword evidence="3" id="KW-0808">Transferase</keyword>
<evidence type="ECO:0000256" key="7">
    <source>
        <dbReference type="ARBA" id="ARBA00047899"/>
    </source>
</evidence>
<feature type="compositionally biased region" description="Basic and acidic residues" evidence="9">
    <location>
        <begin position="747"/>
        <end position="757"/>
    </location>
</feature>
<feature type="compositionally biased region" description="Polar residues" evidence="9">
    <location>
        <begin position="894"/>
        <end position="911"/>
    </location>
</feature>
<keyword evidence="2" id="KW-0723">Serine/threonine-protein kinase</keyword>
<organism evidence="11 12">
    <name type="scientific">Coprinopsis marcescibilis</name>
    <name type="common">Agaric fungus</name>
    <name type="synonym">Psathyrella marcescibilis</name>
    <dbReference type="NCBI Taxonomy" id="230819"/>
    <lineage>
        <taxon>Eukaryota</taxon>
        <taxon>Fungi</taxon>
        <taxon>Dikarya</taxon>
        <taxon>Basidiomycota</taxon>
        <taxon>Agaricomycotina</taxon>
        <taxon>Agaricomycetes</taxon>
        <taxon>Agaricomycetidae</taxon>
        <taxon>Agaricales</taxon>
        <taxon>Agaricineae</taxon>
        <taxon>Psathyrellaceae</taxon>
        <taxon>Coprinopsis</taxon>
    </lineage>
</organism>
<evidence type="ECO:0000256" key="6">
    <source>
        <dbReference type="ARBA" id="ARBA00022840"/>
    </source>
</evidence>
<accession>A0A5C3L218</accession>
<dbReference type="GO" id="GO:0005524">
    <property type="term" value="F:ATP binding"/>
    <property type="evidence" value="ECO:0007669"/>
    <property type="project" value="UniProtKB-KW"/>
</dbReference>
<feature type="compositionally biased region" description="Low complexity" evidence="9">
    <location>
        <begin position="414"/>
        <end position="430"/>
    </location>
</feature>
<evidence type="ECO:0000256" key="8">
    <source>
        <dbReference type="ARBA" id="ARBA00048679"/>
    </source>
</evidence>
<dbReference type="Gene3D" id="1.10.510.10">
    <property type="entry name" value="Transferase(Phosphotransferase) domain 1"/>
    <property type="match status" value="1"/>
</dbReference>
<feature type="compositionally biased region" description="Polar residues" evidence="9">
    <location>
        <begin position="861"/>
        <end position="872"/>
    </location>
</feature>
<name>A0A5C3L218_COPMA</name>
<gene>
    <name evidence="11" type="ORF">FA15DRAFT_667070</name>
</gene>
<feature type="compositionally biased region" description="Pro residues" evidence="9">
    <location>
        <begin position="1095"/>
        <end position="1105"/>
    </location>
</feature>
<feature type="compositionally biased region" description="Polar residues" evidence="9">
    <location>
        <begin position="494"/>
        <end position="520"/>
    </location>
</feature>
<dbReference type="GO" id="GO:0007015">
    <property type="term" value="P:actin filament organization"/>
    <property type="evidence" value="ECO:0007669"/>
    <property type="project" value="TreeGrafter"/>
</dbReference>
<dbReference type="EMBL" id="ML210171">
    <property type="protein sequence ID" value="TFK26780.1"/>
    <property type="molecule type" value="Genomic_DNA"/>
</dbReference>
<dbReference type="PROSITE" id="PS50011">
    <property type="entry name" value="PROTEIN_KINASE_DOM"/>
    <property type="match status" value="1"/>
</dbReference>
<evidence type="ECO:0000313" key="11">
    <source>
        <dbReference type="EMBL" id="TFK26780.1"/>
    </source>
</evidence>